<organism evidence="2 3">
    <name type="scientific">Chelatococcus asaccharovorans</name>
    <dbReference type="NCBI Taxonomy" id="28210"/>
    <lineage>
        <taxon>Bacteria</taxon>
        <taxon>Pseudomonadati</taxon>
        <taxon>Pseudomonadota</taxon>
        <taxon>Alphaproteobacteria</taxon>
        <taxon>Hyphomicrobiales</taxon>
        <taxon>Chelatococcaceae</taxon>
        <taxon>Chelatococcus</taxon>
    </lineage>
</organism>
<dbReference type="InterPro" id="IPR051532">
    <property type="entry name" value="Ester_Hydrolysis_Enzymes"/>
</dbReference>
<feature type="domain" description="SGNH hydrolase-type esterase" evidence="1">
    <location>
        <begin position="47"/>
        <end position="207"/>
    </location>
</feature>
<protein>
    <submittedName>
        <fullName evidence="2">Acyl-CoA thioesterase-1</fullName>
    </submittedName>
</protein>
<dbReference type="Pfam" id="PF13472">
    <property type="entry name" value="Lipase_GDSL_2"/>
    <property type="match status" value="1"/>
</dbReference>
<dbReference type="EMBL" id="QJJK01000005">
    <property type="protein sequence ID" value="PXW58736.1"/>
    <property type="molecule type" value="Genomic_DNA"/>
</dbReference>
<dbReference type="PANTHER" id="PTHR30383:SF24">
    <property type="entry name" value="THIOESTERASE 1_PROTEASE 1_LYSOPHOSPHOLIPASE L1"/>
    <property type="match status" value="1"/>
</dbReference>
<evidence type="ECO:0000313" key="2">
    <source>
        <dbReference type="EMBL" id="PXW58736.1"/>
    </source>
</evidence>
<dbReference type="Gene3D" id="3.40.50.1110">
    <property type="entry name" value="SGNH hydrolase"/>
    <property type="match status" value="1"/>
</dbReference>
<comment type="caution">
    <text evidence="2">The sequence shown here is derived from an EMBL/GenBank/DDBJ whole genome shotgun (WGS) entry which is preliminary data.</text>
</comment>
<evidence type="ECO:0000313" key="3">
    <source>
        <dbReference type="Proteomes" id="UP000248021"/>
    </source>
</evidence>
<sequence>MIQCLSRLPSYRRGAPAHLVALFLTIALFLTLMALPSRAAEPPKIVVLGDSLVAGHGLPANQAFPPVLQTMLAEKGIKVELVNAGVSGDTAAAGLARLDWSVADGTQGVILELGANDMLRGMDPAVTKATLDTIITRLKARNIPVLLVGMQAAPNLGADYVARFNAIYPDLAKAHGVALYPFFLDGVAGNPSLNLPDGLHPTAEGVRRIATAIVPTVAQFISSLPQR</sequence>
<dbReference type="GO" id="GO:0004622">
    <property type="term" value="F:phosphatidylcholine lysophospholipase activity"/>
    <property type="evidence" value="ECO:0007669"/>
    <property type="project" value="TreeGrafter"/>
</dbReference>
<dbReference type="SUPFAM" id="SSF52266">
    <property type="entry name" value="SGNH hydrolase"/>
    <property type="match status" value="1"/>
</dbReference>
<dbReference type="PANTHER" id="PTHR30383">
    <property type="entry name" value="THIOESTERASE 1/PROTEASE 1/LYSOPHOSPHOLIPASE L1"/>
    <property type="match status" value="1"/>
</dbReference>
<name>A0A2V3U7G6_9HYPH</name>
<dbReference type="InterPro" id="IPR013830">
    <property type="entry name" value="SGNH_hydro"/>
</dbReference>
<dbReference type="Proteomes" id="UP000248021">
    <property type="component" value="Unassembled WGS sequence"/>
</dbReference>
<dbReference type="AlphaFoldDB" id="A0A2V3U7G6"/>
<dbReference type="InterPro" id="IPR036514">
    <property type="entry name" value="SGNH_hydro_sf"/>
</dbReference>
<proteinExistence type="predicted"/>
<evidence type="ECO:0000259" key="1">
    <source>
        <dbReference type="Pfam" id="PF13472"/>
    </source>
</evidence>
<dbReference type="CDD" id="cd01822">
    <property type="entry name" value="Lysophospholipase_L1_like"/>
    <property type="match status" value="1"/>
</dbReference>
<keyword evidence="3" id="KW-1185">Reference proteome</keyword>
<gene>
    <name evidence="2" type="ORF">C7450_10583</name>
</gene>
<accession>A0A2V3U7G6</accession>
<reference evidence="2 3" key="1">
    <citation type="submission" date="2018-05" db="EMBL/GenBank/DDBJ databases">
        <title>Genomic Encyclopedia of Type Strains, Phase IV (KMG-IV): sequencing the most valuable type-strain genomes for metagenomic binning, comparative biology and taxonomic classification.</title>
        <authorList>
            <person name="Goeker M."/>
        </authorList>
    </citation>
    <scope>NUCLEOTIDE SEQUENCE [LARGE SCALE GENOMIC DNA]</scope>
    <source>
        <strain evidence="2 3">DSM 6462</strain>
    </source>
</reference>